<evidence type="ECO:0000313" key="4">
    <source>
        <dbReference type="Proteomes" id="UP001597545"/>
    </source>
</evidence>
<accession>A0ABW5KFS8</accession>
<evidence type="ECO:0000313" key="3">
    <source>
        <dbReference type="EMBL" id="MFD2546597.1"/>
    </source>
</evidence>
<reference evidence="4" key="1">
    <citation type="journal article" date="2019" name="Int. J. Syst. Evol. Microbiol.">
        <title>The Global Catalogue of Microorganisms (GCM) 10K type strain sequencing project: providing services to taxonomists for standard genome sequencing and annotation.</title>
        <authorList>
            <consortium name="The Broad Institute Genomics Platform"/>
            <consortium name="The Broad Institute Genome Sequencing Center for Infectious Disease"/>
            <person name="Wu L."/>
            <person name="Ma J."/>
        </authorList>
    </citation>
    <scope>NUCLEOTIDE SEQUENCE [LARGE SCALE GENOMIC DNA]</scope>
    <source>
        <strain evidence="4">KCTC 42662</strain>
    </source>
</reference>
<dbReference type="SUPFAM" id="SSF51126">
    <property type="entry name" value="Pectin lyase-like"/>
    <property type="match status" value="1"/>
</dbReference>
<dbReference type="Proteomes" id="UP001597545">
    <property type="component" value="Unassembled WGS sequence"/>
</dbReference>
<dbReference type="InterPro" id="IPR036116">
    <property type="entry name" value="FN3_sf"/>
</dbReference>
<sequence length="542" mass="58731">MKKIINNVFGILCVIVLLGAVSCQKEWEAELSGEAPRIFRPVIKGSLEAAGNYIDVAWQKSEETTKYKVEVSIDSFKTIAASKEVADTTGTAVEELLWEQLYQVRVTALHPSDPAKNSRPAEFGEVKTPRFPTIVETPTTDDIGITSIVFRWRNEGEPVTKLKLFKVDLDTEQETELRAINLSSDDIQQTFKLVDQLSASTTYRIALYSGETYRGANTYTTKEAISGNIIDLQASDPSSVNLGEVVADAPAGSTILLKKGATYEITSSLTFSKSVTLMGGIDPLIPQKSKVSISGISNFGITSGANIESLIFKNLELYTNDGGGKYIFNPNSAGNIENMTFEDCIIHDVRGVSRFRGGMKIGHERFENCMVFNIGGYGVVTVDDANASVDNFTFANSTLYNADLFVVSKNNATGTYTLTTSTFYHAPQSGRYLFDFGGTTFSASGGIVVTNMVFGQGKPTAGTDPTYDIQGIRSGGTQLTSGNNYVTSDFKWRESTSAIIPSVSTYSKSSTDIFAAPASGNFTIKDNGFPGKDSAGDPRWRP</sequence>
<feature type="domain" description="DUF4957" evidence="1">
    <location>
        <begin position="261"/>
        <end position="402"/>
    </location>
</feature>
<protein>
    <submittedName>
        <fullName evidence="3">DUF4957 domain-containing protein</fullName>
    </submittedName>
</protein>
<dbReference type="EMBL" id="JBHULR010000002">
    <property type="protein sequence ID" value="MFD2546597.1"/>
    <property type="molecule type" value="Genomic_DNA"/>
</dbReference>
<keyword evidence="4" id="KW-1185">Reference proteome</keyword>
<comment type="caution">
    <text evidence="3">The sequence shown here is derived from an EMBL/GenBank/DDBJ whole genome shotgun (WGS) entry which is preliminary data.</text>
</comment>
<feature type="domain" description="DUF5123" evidence="2">
    <location>
        <begin position="419"/>
        <end position="540"/>
    </location>
</feature>
<dbReference type="Gene3D" id="2.160.20.10">
    <property type="entry name" value="Single-stranded right-handed beta-helix, Pectin lyase-like"/>
    <property type="match status" value="1"/>
</dbReference>
<dbReference type="Pfam" id="PF16318">
    <property type="entry name" value="DUF4957"/>
    <property type="match status" value="1"/>
</dbReference>
<evidence type="ECO:0000259" key="2">
    <source>
        <dbReference type="Pfam" id="PF17161"/>
    </source>
</evidence>
<name>A0ABW5KFS8_9SPHI</name>
<proteinExistence type="predicted"/>
<dbReference type="InterPro" id="IPR012334">
    <property type="entry name" value="Pectin_lyas_fold"/>
</dbReference>
<dbReference type="SUPFAM" id="SSF49265">
    <property type="entry name" value="Fibronectin type III"/>
    <property type="match status" value="1"/>
</dbReference>
<gene>
    <name evidence="3" type="ORF">ACFSR5_02935</name>
</gene>
<dbReference type="Pfam" id="PF17161">
    <property type="entry name" value="DUF5123"/>
    <property type="match status" value="1"/>
</dbReference>
<evidence type="ECO:0000259" key="1">
    <source>
        <dbReference type="Pfam" id="PF16318"/>
    </source>
</evidence>
<dbReference type="RefSeq" id="WP_380900541.1">
    <property type="nucleotide sequence ID" value="NZ_JBHUEG010000003.1"/>
</dbReference>
<dbReference type="InterPro" id="IPR011050">
    <property type="entry name" value="Pectin_lyase_fold/virulence"/>
</dbReference>
<dbReference type="InterPro" id="IPR033427">
    <property type="entry name" value="DUF5123"/>
</dbReference>
<dbReference type="InterPro" id="IPR032530">
    <property type="entry name" value="DUF4957"/>
</dbReference>
<dbReference type="PROSITE" id="PS51257">
    <property type="entry name" value="PROKAR_LIPOPROTEIN"/>
    <property type="match status" value="1"/>
</dbReference>
<organism evidence="3 4">
    <name type="scientific">Sphingobacterium suaedae</name>
    <dbReference type="NCBI Taxonomy" id="1686402"/>
    <lineage>
        <taxon>Bacteria</taxon>
        <taxon>Pseudomonadati</taxon>
        <taxon>Bacteroidota</taxon>
        <taxon>Sphingobacteriia</taxon>
        <taxon>Sphingobacteriales</taxon>
        <taxon>Sphingobacteriaceae</taxon>
        <taxon>Sphingobacterium</taxon>
    </lineage>
</organism>